<evidence type="ECO:0000259" key="2">
    <source>
        <dbReference type="PROSITE" id="PS51841"/>
    </source>
</evidence>
<protein>
    <submittedName>
        <fullName evidence="3">ExeM/NucH family extracellular endonuclease</fullName>
    </submittedName>
</protein>
<evidence type="ECO:0000313" key="4">
    <source>
        <dbReference type="Proteomes" id="UP000633814"/>
    </source>
</evidence>
<proteinExistence type="predicted"/>
<dbReference type="CDD" id="cd10283">
    <property type="entry name" value="MnuA_DNase1-like"/>
    <property type="match status" value="1"/>
</dbReference>
<evidence type="ECO:0000313" key="3">
    <source>
        <dbReference type="EMBL" id="MCB5226270.1"/>
    </source>
</evidence>
<feature type="chain" id="PRO_5046465978" evidence="1">
    <location>
        <begin position="21"/>
        <end position="861"/>
    </location>
</feature>
<dbReference type="PANTHER" id="PTHR42834:SF1">
    <property type="entry name" value="ENDONUCLEASE_EXONUCLEASE_PHOSPHATASE FAMILY PROTEIN (AFU_ORTHOLOGUE AFUA_3G09210)"/>
    <property type="match status" value="1"/>
</dbReference>
<gene>
    <name evidence="3" type="ORF">JAO78_005535</name>
</gene>
<keyword evidence="4" id="KW-1185">Reference proteome</keyword>
<dbReference type="RefSeq" id="WP_226750353.1">
    <property type="nucleotide sequence ID" value="NZ_JAEINI020000002.1"/>
</dbReference>
<keyword evidence="3" id="KW-0378">Hydrolase</keyword>
<dbReference type="InterPro" id="IPR047971">
    <property type="entry name" value="ExeM-like"/>
</dbReference>
<name>A0ABS8C1S6_9ALTE</name>
<dbReference type="PROSITE" id="PS51841">
    <property type="entry name" value="LTD"/>
    <property type="match status" value="1"/>
</dbReference>
<dbReference type="PANTHER" id="PTHR42834">
    <property type="entry name" value="ENDONUCLEASE/EXONUCLEASE/PHOSPHATASE FAMILY PROTEIN (AFU_ORTHOLOGUE AFUA_3G09210)"/>
    <property type="match status" value="1"/>
</dbReference>
<dbReference type="InterPro" id="IPR036691">
    <property type="entry name" value="Endo/exonu/phosph_ase_sf"/>
</dbReference>
<feature type="signal peptide" evidence="1">
    <location>
        <begin position="1"/>
        <end position="20"/>
    </location>
</feature>
<dbReference type="Gene3D" id="3.60.10.10">
    <property type="entry name" value="Endonuclease/exonuclease/phosphatase"/>
    <property type="match status" value="1"/>
</dbReference>
<keyword evidence="3" id="KW-0255">Endonuclease</keyword>
<keyword evidence="3" id="KW-0540">Nuclease</keyword>
<accession>A0ABS8C1S6</accession>
<dbReference type="CDD" id="cd04486">
    <property type="entry name" value="YhcR_OBF_like"/>
    <property type="match status" value="1"/>
</dbReference>
<dbReference type="GO" id="GO:0004519">
    <property type="term" value="F:endonuclease activity"/>
    <property type="evidence" value="ECO:0007669"/>
    <property type="project" value="UniProtKB-KW"/>
</dbReference>
<organism evidence="3 4">
    <name type="scientific">Alishewanella maricola</name>
    <dbReference type="NCBI Taxonomy" id="2795740"/>
    <lineage>
        <taxon>Bacteria</taxon>
        <taxon>Pseudomonadati</taxon>
        <taxon>Pseudomonadota</taxon>
        <taxon>Gammaproteobacteria</taxon>
        <taxon>Alteromonadales</taxon>
        <taxon>Alteromonadaceae</taxon>
        <taxon>Alishewanella</taxon>
    </lineage>
</organism>
<sequence>MKKTLIAATLALILAPVAQAELFISEYVEGSSLNKALELHNPGTAPINLSDYRIRIYFNGALTSNVNQQLSGTLAAGETFVYASSASAAAILAVANVTTGASLWNGDDAIVIEKNGVVVDSIGTVGEDPGTAWNTNGVSTLDKTLRRKSVVRDTNISDAFDPSVEWIQFDRDDFSDLGMFNGTGAPIDPEEPVDPEPLPPLVCGATFTPISVIQGVGNASPLVGQTVVVEAVVTHTLPGLRGYMIQASDLEQDADPLTSEGVFVFTDNANLNVTAGQRVRLQAQVGEAFNNTQLQNVTNMVACGTAQLPNAVTVSLPVASLDYLERYEGMLVQFAQELTVNSNFTLGRFGELVLSNGRRYTPTQVVTPGAAAQALAAEHALNRIILDDASTVQNATTVIYPAPGLTAMNTVRAGDTVVGLTGTLYYSFNEYRVNPINSVNFVATNPRTAQPELSGDGNVKIASFNVLNYFNGDGLGGGFPTARGADNLLEFERQRAKILAALAALDATVIGVMEIENDGFAETSAIADLVRGLQQVSGQDDWRFVSVNTPVIGTDQITVGMLYRADLATPVGAAQILDETNSATDTNGVALFNTRSNRPMLAQRFKLTSNNAEFAVMVNHLKSKGSACSGDPDLNDGQGNCNITRTRAAEAVGQFAAQYFNDTPALVIGDLNSYAKEDPLTALARAGYANVFEVLEKTPTYGYVFDGLAGQLDHALLNEPARRYLVDAAEWHINADEPIVLDYNTESKSTQQRSDFYAPDAYRSSDHDPVIVALDLIAPLDIDLNLIKVNQGNAKSGSKLVQLRWSSVQTGLTLYRDGEVVAVLNKPGQYNNQFKTSAPAVTYTLCYDATAQCSAPLTVHF</sequence>
<reference evidence="3 4" key="1">
    <citation type="submission" date="2021-10" db="EMBL/GenBank/DDBJ databases">
        <title>Alishewanella koreense sp. nov. isolated from seawater of southwestern coast in South Korea and the proposal for the reclassification of Rheinheimera perlucida and Rheinheimera tuosuensis as Arsukibacterium perlucida and Arsukibacterium tuosuensis.</title>
        <authorList>
            <person name="Kim K.H."/>
            <person name="Ruan W."/>
            <person name="Kim K.R."/>
            <person name="Baek J.H."/>
            <person name="Jeon C.O."/>
        </authorList>
    </citation>
    <scope>NUCLEOTIDE SEQUENCE [LARGE SCALE GENOMIC DNA]</scope>
    <source>
        <strain evidence="3 4">16-MA</strain>
    </source>
</reference>
<dbReference type="EMBL" id="JAEINI020000002">
    <property type="protein sequence ID" value="MCB5226270.1"/>
    <property type="molecule type" value="Genomic_DNA"/>
</dbReference>
<dbReference type="Proteomes" id="UP000633814">
    <property type="component" value="Unassembled WGS sequence"/>
</dbReference>
<dbReference type="InterPro" id="IPR001322">
    <property type="entry name" value="Lamin_tail_dom"/>
</dbReference>
<dbReference type="NCBIfam" id="NF033681">
    <property type="entry name" value="ExeM_NucH_DNase"/>
    <property type="match status" value="1"/>
</dbReference>
<keyword evidence="1" id="KW-0732">Signal</keyword>
<comment type="caution">
    <text evidence="3">The sequence shown here is derived from an EMBL/GenBank/DDBJ whole genome shotgun (WGS) entry which is preliminary data.</text>
</comment>
<dbReference type="Pfam" id="PF00932">
    <property type="entry name" value="LTD"/>
    <property type="match status" value="1"/>
</dbReference>
<evidence type="ECO:0000256" key="1">
    <source>
        <dbReference type="SAM" id="SignalP"/>
    </source>
</evidence>
<dbReference type="SUPFAM" id="SSF56219">
    <property type="entry name" value="DNase I-like"/>
    <property type="match status" value="1"/>
</dbReference>
<feature type="domain" description="LTD" evidence="2">
    <location>
        <begin position="15"/>
        <end position="126"/>
    </location>
</feature>